<feature type="transmembrane region" description="Helical" evidence="8">
    <location>
        <begin position="12"/>
        <end position="39"/>
    </location>
</feature>
<feature type="transmembrane region" description="Helical" evidence="8">
    <location>
        <begin position="435"/>
        <end position="460"/>
    </location>
</feature>
<dbReference type="EMBL" id="JQAX01000002">
    <property type="protein sequence ID" value="KRN32418.1"/>
    <property type="molecule type" value="Genomic_DNA"/>
</dbReference>
<keyword evidence="4 8" id="KW-0812">Transmembrane</keyword>
<dbReference type="OrthoDB" id="9787129at2"/>
<accession>A0A0R2FVS1</accession>
<dbReference type="STRING" id="1123500.GCA_000420365_00655"/>
<reference evidence="9 10" key="1">
    <citation type="journal article" date="2015" name="Genome Announc.">
        <title>Expanding the biotechnology potential of lactobacilli through comparative genomics of 213 strains and associated genera.</title>
        <authorList>
            <person name="Sun Z."/>
            <person name="Harris H.M."/>
            <person name="McCann A."/>
            <person name="Guo C."/>
            <person name="Argimon S."/>
            <person name="Zhang W."/>
            <person name="Yang X."/>
            <person name="Jeffery I.B."/>
            <person name="Cooney J.C."/>
            <person name="Kagawa T.F."/>
            <person name="Liu W."/>
            <person name="Song Y."/>
            <person name="Salvetti E."/>
            <person name="Wrobel A."/>
            <person name="Rasinkangas P."/>
            <person name="Parkhill J."/>
            <person name="Rea M.C."/>
            <person name="O'Sullivan O."/>
            <person name="Ritari J."/>
            <person name="Douillard F.P."/>
            <person name="Paul Ross R."/>
            <person name="Yang R."/>
            <person name="Briner A.E."/>
            <person name="Felis G.E."/>
            <person name="de Vos W.M."/>
            <person name="Barrangou R."/>
            <person name="Klaenhammer T.R."/>
            <person name="Caufield P.W."/>
            <person name="Cui Y."/>
            <person name="Zhang H."/>
            <person name="O'Toole P.W."/>
        </authorList>
    </citation>
    <scope>NUCLEOTIDE SEQUENCE [LARGE SCALE GENOMIC DNA]</scope>
    <source>
        <strain evidence="9 10">DSM 20190</strain>
    </source>
</reference>
<protein>
    <submittedName>
        <fullName evidence="9">Gluconate permease</fullName>
    </submittedName>
</protein>
<dbReference type="AlphaFoldDB" id="A0A0R2FVS1"/>
<comment type="similarity">
    <text evidence="7">Belongs to the GntP permease family.</text>
</comment>
<name>A0A0R2FVS1_9LACO</name>
<organism evidence="9 10">
    <name type="scientific">Weissella halotolerans DSM 20190</name>
    <dbReference type="NCBI Taxonomy" id="1123500"/>
    <lineage>
        <taxon>Bacteria</taxon>
        <taxon>Bacillati</taxon>
        <taxon>Bacillota</taxon>
        <taxon>Bacilli</taxon>
        <taxon>Lactobacillales</taxon>
        <taxon>Lactobacillaceae</taxon>
        <taxon>Weissella</taxon>
    </lineage>
</organism>
<dbReference type="PIRSF" id="PIRSF002746">
    <property type="entry name" value="Gluconate_transporter"/>
    <property type="match status" value="1"/>
</dbReference>
<evidence type="ECO:0000256" key="3">
    <source>
        <dbReference type="ARBA" id="ARBA00022475"/>
    </source>
</evidence>
<feature type="transmembrane region" description="Helical" evidence="8">
    <location>
        <begin position="230"/>
        <end position="250"/>
    </location>
</feature>
<dbReference type="Pfam" id="PF02447">
    <property type="entry name" value="GntP_permease"/>
    <property type="match status" value="1"/>
</dbReference>
<comment type="caution">
    <text evidence="9">The sequence shown here is derived from an EMBL/GenBank/DDBJ whole genome shotgun (WGS) entry which is preliminary data.</text>
</comment>
<dbReference type="InParanoid" id="A0A0R2FVS1"/>
<feature type="transmembrane region" description="Helical" evidence="8">
    <location>
        <begin position="270"/>
        <end position="289"/>
    </location>
</feature>
<dbReference type="eggNOG" id="COG2610">
    <property type="taxonomic scope" value="Bacteria"/>
</dbReference>
<dbReference type="NCBIfam" id="TIGR00791">
    <property type="entry name" value="gntP"/>
    <property type="match status" value="1"/>
</dbReference>
<dbReference type="InterPro" id="IPR003474">
    <property type="entry name" value="Glcn_transporter"/>
</dbReference>
<dbReference type="PANTHER" id="PTHR30354:SF22">
    <property type="entry name" value="HIGH-AFFINITY GLUCONATE TRANSPORTER"/>
    <property type="match status" value="1"/>
</dbReference>
<keyword evidence="2" id="KW-0813">Transport</keyword>
<evidence type="ECO:0000256" key="1">
    <source>
        <dbReference type="ARBA" id="ARBA00004651"/>
    </source>
</evidence>
<feature type="transmembrane region" description="Helical" evidence="8">
    <location>
        <begin position="59"/>
        <end position="78"/>
    </location>
</feature>
<evidence type="ECO:0000256" key="2">
    <source>
        <dbReference type="ARBA" id="ARBA00022448"/>
    </source>
</evidence>
<dbReference type="PANTHER" id="PTHR30354">
    <property type="entry name" value="GNT FAMILY GLUCONATE TRANSPORTER"/>
    <property type="match status" value="1"/>
</dbReference>
<dbReference type="RefSeq" id="WP_022791435.1">
    <property type="nucleotide sequence ID" value="NZ_ATUU01000002.1"/>
</dbReference>
<evidence type="ECO:0000256" key="7">
    <source>
        <dbReference type="ARBA" id="ARBA00049663"/>
    </source>
</evidence>
<evidence type="ECO:0000256" key="5">
    <source>
        <dbReference type="ARBA" id="ARBA00022989"/>
    </source>
</evidence>
<evidence type="ECO:0000313" key="10">
    <source>
        <dbReference type="Proteomes" id="UP000051296"/>
    </source>
</evidence>
<feature type="transmembrane region" description="Helical" evidence="8">
    <location>
        <begin position="99"/>
        <end position="132"/>
    </location>
</feature>
<dbReference type="PATRIC" id="fig|1123500.6.peg.777"/>
<feature type="transmembrane region" description="Helical" evidence="8">
    <location>
        <begin position="168"/>
        <end position="195"/>
    </location>
</feature>
<dbReference type="GO" id="GO:0005886">
    <property type="term" value="C:plasma membrane"/>
    <property type="evidence" value="ECO:0007669"/>
    <property type="project" value="UniProtKB-SubCell"/>
</dbReference>
<feature type="transmembrane region" description="Helical" evidence="8">
    <location>
        <begin position="395"/>
        <end position="415"/>
    </location>
</feature>
<feature type="transmembrane region" description="Helical" evidence="8">
    <location>
        <begin position="309"/>
        <end position="330"/>
    </location>
</feature>
<evidence type="ECO:0000313" key="9">
    <source>
        <dbReference type="EMBL" id="KRN32418.1"/>
    </source>
</evidence>
<keyword evidence="5 8" id="KW-1133">Transmembrane helix</keyword>
<sequence>MEFLMLALAIGVLLLLIVKFKVNTFVSLIITAFVLALLLGMNPMDIPNAVLGDQGVGNILGSNSVIFIFGGMIGRLVADAGGSYKIAHTLIDWFGLKRLQWAVLIASFVIGISMIFGVGMILLIPIVFAVALEAKVPLLYLGISMTAALSSAQGFLPPQPAPTAVATALGANIGLNLILGLIVSIITAVVAGPLFTRLAQKYAPDAFQFKTELPAVGTVKEYDLDKAPSFWLSVLTSVFPLIFMIIATIYKMVYTGGVTPKNPSMLDSVIEFMANPAVAMTISLIFAIFSMGVFQKRTMAQVNESMTEAINAVAGILLIVGGGGALRGVLVTSGFSDTVAKLFSANGAMSPVTLILFAWFVTAILRVSVGSATVAGITAAGIFTAVVASQAGSDPILPVLVALAIGAGSLVFSHVNDAGFWIFKEFFDLSIKQTFQIWTVMETLLSFTGLLVVVIMAIVLL</sequence>
<evidence type="ECO:0000256" key="6">
    <source>
        <dbReference type="ARBA" id="ARBA00023136"/>
    </source>
</evidence>
<evidence type="ECO:0000256" key="8">
    <source>
        <dbReference type="SAM" id="Phobius"/>
    </source>
</evidence>
<evidence type="ECO:0000256" key="4">
    <source>
        <dbReference type="ARBA" id="ARBA00022692"/>
    </source>
</evidence>
<keyword evidence="3" id="KW-1003">Cell membrane</keyword>
<feature type="transmembrane region" description="Helical" evidence="8">
    <location>
        <begin position="342"/>
        <end position="361"/>
    </location>
</feature>
<keyword evidence="10" id="KW-1185">Reference proteome</keyword>
<feature type="transmembrane region" description="Helical" evidence="8">
    <location>
        <begin position="367"/>
        <end position="388"/>
    </location>
</feature>
<keyword evidence="6 8" id="KW-0472">Membrane</keyword>
<dbReference type="Proteomes" id="UP000051296">
    <property type="component" value="Unassembled WGS sequence"/>
</dbReference>
<proteinExistence type="inferred from homology"/>
<dbReference type="GO" id="GO:0015128">
    <property type="term" value="F:gluconate transmembrane transporter activity"/>
    <property type="evidence" value="ECO:0007669"/>
    <property type="project" value="InterPro"/>
</dbReference>
<gene>
    <name evidence="9" type="ORF">IV68_GL000770</name>
</gene>
<comment type="subcellular location">
    <subcellularLocation>
        <location evidence="1">Cell membrane</location>
        <topology evidence="1">Multi-pass membrane protein</topology>
    </subcellularLocation>
</comment>